<keyword evidence="4" id="KW-0238">DNA-binding</keyword>
<dbReference type="PANTHER" id="PTHR43133">
    <property type="entry name" value="RNA POLYMERASE ECF-TYPE SIGMA FACTO"/>
    <property type="match status" value="1"/>
</dbReference>
<feature type="domain" description="RNA polymerase sigma factor 70 region 4 type 2" evidence="7">
    <location>
        <begin position="101"/>
        <end position="152"/>
    </location>
</feature>
<protein>
    <submittedName>
        <fullName evidence="8">RNA polymerase sigma-70 factor</fullName>
    </submittedName>
</protein>
<dbReference type="Pfam" id="PF08281">
    <property type="entry name" value="Sigma70_r4_2"/>
    <property type="match status" value="1"/>
</dbReference>
<dbReference type="Gene3D" id="1.10.1740.10">
    <property type="match status" value="1"/>
</dbReference>
<dbReference type="EMBL" id="OBMQ01000014">
    <property type="protein sequence ID" value="SOC22556.1"/>
    <property type="molecule type" value="Genomic_DNA"/>
</dbReference>
<dbReference type="InterPro" id="IPR014284">
    <property type="entry name" value="RNA_pol_sigma-70_dom"/>
</dbReference>
<dbReference type="OrthoDB" id="9794508at2"/>
<dbReference type="SUPFAM" id="SSF88659">
    <property type="entry name" value="Sigma3 and sigma4 domains of RNA polymerase sigma factors"/>
    <property type="match status" value="1"/>
</dbReference>
<evidence type="ECO:0000256" key="3">
    <source>
        <dbReference type="ARBA" id="ARBA00023082"/>
    </source>
</evidence>
<proteinExistence type="inferred from homology"/>
<dbReference type="InterPro" id="IPR039425">
    <property type="entry name" value="RNA_pol_sigma-70-like"/>
</dbReference>
<dbReference type="GO" id="GO:0003677">
    <property type="term" value="F:DNA binding"/>
    <property type="evidence" value="ECO:0007669"/>
    <property type="project" value="UniProtKB-KW"/>
</dbReference>
<dbReference type="AlphaFoldDB" id="A0A285TJW5"/>
<gene>
    <name evidence="8" type="ORF">SAMN05880501_11448</name>
</gene>
<evidence type="ECO:0000259" key="6">
    <source>
        <dbReference type="Pfam" id="PF04542"/>
    </source>
</evidence>
<keyword evidence="2" id="KW-0805">Transcription regulation</keyword>
<dbReference type="InterPro" id="IPR013324">
    <property type="entry name" value="RNA_pol_sigma_r3/r4-like"/>
</dbReference>
<dbReference type="InterPro" id="IPR013325">
    <property type="entry name" value="RNA_pol_sigma_r2"/>
</dbReference>
<dbReference type="InterPro" id="IPR036388">
    <property type="entry name" value="WH-like_DNA-bd_sf"/>
</dbReference>
<dbReference type="InterPro" id="IPR007627">
    <property type="entry name" value="RNA_pol_sigma70_r2"/>
</dbReference>
<organism evidence="8 9">
    <name type="scientific">Ureibacillus xyleni</name>
    <dbReference type="NCBI Taxonomy" id="614648"/>
    <lineage>
        <taxon>Bacteria</taxon>
        <taxon>Bacillati</taxon>
        <taxon>Bacillota</taxon>
        <taxon>Bacilli</taxon>
        <taxon>Bacillales</taxon>
        <taxon>Caryophanaceae</taxon>
        <taxon>Ureibacillus</taxon>
    </lineage>
</organism>
<comment type="similarity">
    <text evidence="1">Belongs to the sigma-70 factor family. ECF subfamily.</text>
</comment>
<evidence type="ECO:0000256" key="1">
    <source>
        <dbReference type="ARBA" id="ARBA00010641"/>
    </source>
</evidence>
<reference evidence="9" key="1">
    <citation type="submission" date="2017-08" db="EMBL/GenBank/DDBJ databases">
        <authorList>
            <person name="Varghese N."/>
            <person name="Submissions S."/>
        </authorList>
    </citation>
    <scope>NUCLEOTIDE SEQUENCE [LARGE SCALE GENOMIC DNA]</scope>
    <source>
        <strain evidence="9">JC22</strain>
    </source>
</reference>
<dbReference type="Gene3D" id="1.10.10.10">
    <property type="entry name" value="Winged helix-like DNA-binding domain superfamily/Winged helix DNA-binding domain"/>
    <property type="match status" value="1"/>
</dbReference>
<name>A0A285TJW5_9BACL</name>
<evidence type="ECO:0000256" key="4">
    <source>
        <dbReference type="ARBA" id="ARBA00023125"/>
    </source>
</evidence>
<keyword evidence="9" id="KW-1185">Reference proteome</keyword>
<dbReference type="PANTHER" id="PTHR43133:SF52">
    <property type="entry name" value="ECF RNA POLYMERASE SIGMA FACTOR SIGL"/>
    <property type="match status" value="1"/>
</dbReference>
<evidence type="ECO:0000313" key="9">
    <source>
        <dbReference type="Proteomes" id="UP000219636"/>
    </source>
</evidence>
<dbReference type="GO" id="GO:0016987">
    <property type="term" value="F:sigma factor activity"/>
    <property type="evidence" value="ECO:0007669"/>
    <property type="project" value="UniProtKB-KW"/>
</dbReference>
<evidence type="ECO:0000313" key="8">
    <source>
        <dbReference type="EMBL" id="SOC22556.1"/>
    </source>
</evidence>
<dbReference type="Proteomes" id="UP000219636">
    <property type="component" value="Unassembled WGS sequence"/>
</dbReference>
<dbReference type="SUPFAM" id="SSF88946">
    <property type="entry name" value="Sigma2 domain of RNA polymerase sigma factors"/>
    <property type="match status" value="1"/>
</dbReference>
<sequence length="163" mass="19348">MEDGFLNMYDQYFNEVYRYVYVKTGNKWDAEDIVSEIFRKCYEKYDAYTIQNQKAWLFAIARNSIVDYYRKKKGVPVEDLELYMTPVPFEDSLEVADEMSCLQKSIHYLPEEDQEIINLRYFAELKFKDVATLLNKPDNSIRVKTARITKKLKSLITKCLGET</sequence>
<evidence type="ECO:0000259" key="7">
    <source>
        <dbReference type="Pfam" id="PF08281"/>
    </source>
</evidence>
<dbReference type="InterPro" id="IPR013249">
    <property type="entry name" value="RNA_pol_sigma70_r4_t2"/>
</dbReference>
<dbReference type="NCBIfam" id="TIGR02937">
    <property type="entry name" value="sigma70-ECF"/>
    <property type="match status" value="1"/>
</dbReference>
<keyword evidence="3" id="KW-0731">Sigma factor</keyword>
<keyword evidence="5" id="KW-0804">Transcription</keyword>
<dbReference type="GO" id="GO:0006352">
    <property type="term" value="P:DNA-templated transcription initiation"/>
    <property type="evidence" value="ECO:0007669"/>
    <property type="project" value="InterPro"/>
</dbReference>
<dbReference type="Pfam" id="PF04542">
    <property type="entry name" value="Sigma70_r2"/>
    <property type="match status" value="1"/>
</dbReference>
<evidence type="ECO:0000256" key="5">
    <source>
        <dbReference type="ARBA" id="ARBA00023163"/>
    </source>
</evidence>
<feature type="domain" description="RNA polymerase sigma-70 region 2" evidence="6">
    <location>
        <begin position="8"/>
        <end position="73"/>
    </location>
</feature>
<dbReference type="RefSeq" id="WP_097074784.1">
    <property type="nucleotide sequence ID" value="NZ_OBMQ01000014.1"/>
</dbReference>
<evidence type="ECO:0000256" key="2">
    <source>
        <dbReference type="ARBA" id="ARBA00023015"/>
    </source>
</evidence>
<accession>A0A285TJW5</accession>